<dbReference type="RefSeq" id="WP_235290873.1">
    <property type="nucleotide sequence ID" value="NZ_BSOH01000007.1"/>
</dbReference>
<evidence type="ECO:0000259" key="7">
    <source>
        <dbReference type="Pfam" id="PF14322"/>
    </source>
</evidence>
<dbReference type="SUPFAM" id="SSF48452">
    <property type="entry name" value="TPR-like"/>
    <property type="match status" value="1"/>
</dbReference>
<evidence type="ECO:0000313" key="9">
    <source>
        <dbReference type="Proteomes" id="UP001156666"/>
    </source>
</evidence>
<dbReference type="GO" id="GO:0009279">
    <property type="term" value="C:cell outer membrane"/>
    <property type="evidence" value="ECO:0007669"/>
    <property type="project" value="UniProtKB-SubCell"/>
</dbReference>
<comment type="subcellular location">
    <subcellularLocation>
        <location evidence="1">Cell outer membrane</location>
    </subcellularLocation>
</comment>
<dbReference type="Gene3D" id="1.25.40.390">
    <property type="match status" value="1"/>
</dbReference>
<comment type="caution">
    <text evidence="8">The sequence shown here is derived from an EMBL/GenBank/DDBJ whole genome shotgun (WGS) entry which is preliminary data.</text>
</comment>
<evidence type="ECO:0000259" key="6">
    <source>
        <dbReference type="Pfam" id="PF07980"/>
    </source>
</evidence>
<keyword evidence="4" id="KW-0472">Membrane</keyword>
<name>A0AA37WEA5_9BACT</name>
<dbReference type="InterPro" id="IPR033985">
    <property type="entry name" value="SusD-like_N"/>
</dbReference>
<dbReference type="Proteomes" id="UP001156666">
    <property type="component" value="Unassembled WGS sequence"/>
</dbReference>
<evidence type="ECO:0000256" key="5">
    <source>
        <dbReference type="ARBA" id="ARBA00023237"/>
    </source>
</evidence>
<evidence type="ECO:0000256" key="3">
    <source>
        <dbReference type="ARBA" id="ARBA00022729"/>
    </source>
</evidence>
<evidence type="ECO:0000256" key="1">
    <source>
        <dbReference type="ARBA" id="ARBA00004442"/>
    </source>
</evidence>
<evidence type="ECO:0000256" key="2">
    <source>
        <dbReference type="ARBA" id="ARBA00006275"/>
    </source>
</evidence>
<keyword evidence="9" id="KW-1185">Reference proteome</keyword>
<protein>
    <recommendedName>
        <fullName evidence="10">RagB/SusD family nutrient uptake outer membrane protein</fullName>
    </recommendedName>
</protein>
<accession>A0AA37WEA5</accession>
<feature type="domain" description="SusD-like N-terminal" evidence="7">
    <location>
        <begin position="108"/>
        <end position="235"/>
    </location>
</feature>
<keyword evidence="3" id="KW-0732">Signal</keyword>
<dbReference type="InterPro" id="IPR012944">
    <property type="entry name" value="SusD_RagB_dom"/>
</dbReference>
<dbReference type="EMBL" id="BSOH01000007">
    <property type="protein sequence ID" value="GLR16947.1"/>
    <property type="molecule type" value="Genomic_DNA"/>
</dbReference>
<evidence type="ECO:0000256" key="4">
    <source>
        <dbReference type="ARBA" id="ARBA00023136"/>
    </source>
</evidence>
<gene>
    <name evidence="8" type="ORF">GCM10007940_15620</name>
</gene>
<sequence length="627" mass="70663">MNQKIYNKIRTLVFVSLAVIISSVSCNKDYLTPKPLSFFAPENAFIDAAGFDAALVACLRNVRHEFFGDGNPMITELIFSDVAIEGTTDKTGPAMDLPAQILPDACLNSTNCNRIGWFWNENYRRIRYASVVVARIDNAEYTDEAERNHVLGKAYFHIARTYYRLVHQFGDVPLVLGETTSPKLDFNTVSRESILRKCKRDLEFAAKWVKPEAEQGVIGDVTQAAAYHILTKVNLALGEFDDAIASASAIIDDGAYALMTERFGVDAGDDTKDVIWDLHQVQNKALPENTERLYAMIAREGFEEDGNSLSSMMRQNVPFYGNNINTPSGKKGTSDNPLGTAGVEIDLVTRYGRGIGRCRATPYSHTEIWNGEENDLRHKKGNWIEMEDLVYNHPTLREDGDEFYGKNLQFRSDDGQILVSDSIRSWYGWPAYKLYVPDPNSTKPAGGRGDWYLYRLAETYLLRAEAHYWKGNNSAAMEDINKIRNRAGAASLEIGDVNMGAILDERARELYYEEPRKTELTRIAYIYAQTGKAADNGKTYSMDNFSENNFWYDRVIEKNAYYRENVVAPHYTYRAAPHIVLWPIPAAAINSNTQGTINQNAGYPSFKGTIEPWVWKDGDGEGEIVPN</sequence>
<reference evidence="8" key="2">
    <citation type="submission" date="2023-01" db="EMBL/GenBank/DDBJ databases">
        <title>Draft genome sequence of Portibacter lacus strain NBRC 108769.</title>
        <authorList>
            <person name="Sun Q."/>
            <person name="Mori K."/>
        </authorList>
    </citation>
    <scope>NUCLEOTIDE SEQUENCE</scope>
    <source>
        <strain evidence="8">NBRC 108769</strain>
    </source>
</reference>
<proteinExistence type="inferred from homology"/>
<keyword evidence="5" id="KW-0998">Cell outer membrane</keyword>
<comment type="similarity">
    <text evidence="2">Belongs to the SusD family.</text>
</comment>
<dbReference type="AlphaFoldDB" id="A0AA37WEA5"/>
<dbReference type="Pfam" id="PF14322">
    <property type="entry name" value="SusD-like_3"/>
    <property type="match status" value="1"/>
</dbReference>
<dbReference type="InterPro" id="IPR011990">
    <property type="entry name" value="TPR-like_helical_dom_sf"/>
</dbReference>
<dbReference type="PROSITE" id="PS51257">
    <property type="entry name" value="PROKAR_LIPOPROTEIN"/>
    <property type="match status" value="1"/>
</dbReference>
<reference evidence="8" key="1">
    <citation type="journal article" date="2014" name="Int. J. Syst. Evol. Microbiol.">
        <title>Complete genome sequence of Corynebacterium casei LMG S-19264T (=DSM 44701T), isolated from a smear-ripened cheese.</title>
        <authorList>
            <consortium name="US DOE Joint Genome Institute (JGI-PGF)"/>
            <person name="Walter F."/>
            <person name="Albersmeier A."/>
            <person name="Kalinowski J."/>
            <person name="Ruckert C."/>
        </authorList>
    </citation>
    <scope>NUCLEOTIDE SEQUENCE</scope>
    <source>
        <strain evidence="8">NBRC 108769</strain>
    </source>
</reference>
<organism evidence="8 9">
    <name type="scientific">Portibacter lacus</name>
    <dbReference type="NCBI Taxonomy" id="1099794"/>
    <lineage>
        <taxon>Bacteria</taxon>
        <taxon>Pseudomonadati</taxon>
        <taxon>Bacteroidota</taxon>
        <taxon>Saprospiria</taxon>
        <taxon>Saprospirales</taxon>
        <taxon>Haliscomenobacteraceae</taxon>
        <taxon>Portibacter</taxon>
    </lineage>
</organism>
<evidence type="ECO:0000313" key="8">
    <source>
        <dbReference type="EMBL" id="GLR16947.1"/>
    </source>
</evidence>
<evidence type="ECO:0008006" key="10">
    <source>
        <dbReference type="Google" id="ProtNLM"/>
    </source>
</evidence>
<feature type="domain" description="RagB/SusD" evidence="6">
    <location>
        <begin position="321"/>
        <end position="603"/>
    </location>
</feature>
<dbReference type="Pfam" id="PF07980">
    <property type="entry name" value="SusD_RagB"/>
    <property type="match status" value="1"/>
</dbReference>